<proteinExistence type="predicted"/>
<keyword evidence="1" id="KW-1133">Transmembrane helix</keyword>
<gene>
    <name evidence="2" type="ORF">RF11_00493</name>
</gene>
<dbReference type="AlphaFoldDB" id="A0A0C2JH46"/>
<keyword evidence="1" id="KW-0472">Membrane</keyword>
<evidence type="ECO:0000313" key="2">
    <source>
        <dbReference type="EMBL" id="KII68588.1"/>
    </source>
</evidence>
<keyword evidence="3" id="KW-1185">Reference proteome</keyword>
<evidence type="ECO:0008006" key="4">
    <source>
        <dbReference type="Google" id="ProtNLM"/>
    </source>
</evidence>
<sequence length="103" mass="12571">MSYNIQILYNKQILDSVLYRFEKENIFIHSLLEHISDVKCIILQNIQYKKIYQQTVRIFIVECIWCKYLIMMRIYSKIFSKCCTLLTLISIFTSSLIHEFWFI</sequence>
<feature type="transmembrane region" description="Helical" evidence="1">
    <location>
        <begin position="78"/>
        <end position="97"/>
    </location>
</feature>
<comment type="caution">
    <text evidence="2">The sequence shown here is derived from an EMBL/GenBank/DDBJ whole genome shotgun (WGS) entry which is preliminary data.</text>
</comment>
<evidence type="ECO:0000256" key="1">
    <source>
        <dbReference type="SAM" id="Phobius"/>
    </source>
</evidence>
<evidence type="ECO:0000313" key="3">
    <source>
        <dbReference type="Proteomes" id="UP000031668"/>
    </source>
</evidence>
<dbReference type="EMBL" id="JWZT01002781">
    <property type="protein sequence ID" value="KII68588.1"/>
    <property type="molecule type" value="Genomic_DNA"/>
</dbReference>
<dbReference type="Proteomes" id="UP000031668">
    <property type="component" value="Unassembled WGS sequence"/>
</dbReference>
<name>A0A0C2JH46_THEKT</name>
<accession>A0A0C2JH46</accession>
<protein>
    <recommendedName>
        <fullName evidence="4">Transmembrane protein</fullName>
    </recommendedName>
</protein>
<reference evidence="2 3" key="1">
    <citation type="journal article" date="2014" name="Genome Biol. Evol.">
        <title>The genome of the myxosporean Thelohanellus kitauei shows adaptations to nutrient acquisition within its fish host.</title>
        <authorList>
            <person name="Yang Y."/>
            <person name="Xiong J."/>
            <person name="Zhou Z."/>
            <person name="Huo F."/>
            <person name="Miao W."/>
            <person name="Ran C."/>
            <person name="Liu Y."/>
            <person name="Zhang J."/>
            <person name="Feng J."/>
            <person name="Wang M."/>
            <person name="Wang M."/>
            <person name="Wang L."/>
            <person name="Yao B."/>
        </authorList>
    </citation>
    <scope>NUCLEOTIDE SEQUENCE [LARGE SCALE GENOMIC DNA]</scope>
    <source>
        <strain evidence="2">Wuqing</strain>
    </source>
</reference>
<organism evidence="2 3">
    <name type="scientific">Thelohanellus kitauei</name>
    <name type="common">Myxosporean</name>
    <dbReference type="NCBI Taxonomy" id="669202"/>
    <lineage>
        <taxon>Eukaryota</taxon>
        <taxon>Metazoa</taxon>
        <taxon>Cnidaria</taxon>
        <taxon>Myxozoa</taxon>
        <taxon>Myxosporea</taxon>
        <taxon>Bivalvulida</taxon>
        <taxon>Platysporina</taxon>
        <taxon>Myxobolidae</taxon>
        <taxon>Thelohanellus</taxon>
    </lineage>
</organism>
<keyword evidence="1" id="KW-0812">Transmembrane</keyword>